<dbReference type="Pfam" id="PF01041">
    <property type="entry name" value="DegT_DnrJ_EryC1"/>
    <property type="match status" value="1"/>
</dbReference>
<dbReference type="Proteomes" id="UP000062519">
    <property type="component" value="Chromosome 1"/>
</dbReference>
<evidence type="ECO:0000256" key="4">
    <source>
        <dbReference type="PIRSR" id="PIRSR000390-2"/>
    </source>
</evidence>
<keyword evidence="1 4" id="KW-0663">Pyridoxal phosphate</keyword>
<dbReference type="RefSeq" id="WP_059597819.1">
    <property type="nucleotide sequence ID" value="NZ_CP013386.1"/>
</dbReference>
<dbReference type="InterPro" id="IPR015421">
    <property type="entry name" value="PyrdxlP-dep_Trfase_major"/>
</dbReference>
<comment type="similarity">
    <text evidence="2 5">Belongs to the DegT/DnrJ/EryC1 family.</text>
</comment>
<dbReference type="CDD" id="cd00616">
    <property type="entry name" value="AHBA_syn"/>
    <property type="match status" value="1"/>
</dbReference>
<dbReference type="SUPFAM" id="SSF53383">
    <property type="entry name" value="PLP-dependent transferases"/>
    <property type="match status" value="1"/>
</dbReference>
<dbReference type="AlphaFoldDB" id="A0A1B4FEN8"/>
<gene>
    <name evidence="6" type="ORF">WS70_10345</name>
</gene>
<dbReference type="InterPro" id="IPR015424">
    <property type="entry name" value="PyrdxlP-dep_Trfase"/>
</dbReference>
<protein>
    <submittedName>
        <fullName evidence="6">Transcriptional regulator</fullName>
    </submittedName>
</protein>
<evidence type="ECO:0000313" key="7">
    <source>
        <dbReference type="Proteomes" id="UP000062519"/>
    </source>
</evidence>
<dbReference type="KEGG" id="buu:WS70_10345"/>
<organism evidence="6 7">
    <name type="scientific">Burkholderia mayonis</name>
    <dbReference type="NCBI Taxonomy" id="1385591"/>
    <lineage>
        <taxon>Bacteria</taxon>
        <taxon>Pseudomonadati</taxon>
        <taxon>Pseudomonadota</taxon>
        <taxon>Betaproteobacteria</taxon>
        <taxon>Burkholderiales</taxon>
        <taxon>Burkholderiaceae</taxon>
        <taxon>Burkholderia</taxon>
        <taxon>pseudomallei group</taxon>
    </lineage>
</organism>
<dbReference type="InterPro" id="IPR000653">
    <property type="entry name" value="DegT/StrS_aminotransferase"/>
</dbReference>
<dbReference type="PIRSF" id="PIRSF000390">
    <property type="entry name" value="PLP_StrS"/>
    <property type="match status" value="1"/>
</dbReference>
<dbReference type="GO" id="GO:0000271">
    <property type="term" value="P:polysaccharide biosynthetic process"/>
    <property type="evidence" value="ECO:0007669"/>
    <property type="project" value="TreeGrafter"/>
</dbReference>
<dbReference type="EMBL" id="CP013386">
    <property type="protein sequence ID" value="AOJ02178.1"/>
    <property type="molecule type" value="Genomic_DNA"/>
</dbReference>
<dbReference type="Gene3D" id="3.90.1150.10">
    <property type="entry name" value="Aspartate Aminotransferase, domain 1"/>
    <property type="match status" value="1"/>
</dbReference>
<evidence type="ECO:0000256" key="3">
    <source>
        <dbReference type="PIRSR" id="PIRSR000390-1"/>
    </source>
</evidence>
<name>A0A1B4FEN8_9BURK</name>
<feature type="modified residue" description="N6-(pyridoxal phosphate)lysine" evidence="4">
    <location>
        <position position="184"/>
    </location>
</feature>
<evidence type="ECO:0000256" key="2">
    <source>
        <dbReference type="ARBA" id="ARBA00037999"/>
    </source>
</evidence>
<dbReference type="PANTHER" id="PTHR30244:SF36">
    <property type="entry name" value="3-OXO-GLUCOSE-6-PHOSPHATE:GLUTAMATE AMINOTRANSFERASE"/>
    <property type="match status" value="1"/>
</dbReference>
<keyword evidence="7" id="KW-1185">Reference proteome</keyword>
<proteinExistence type="inferred from homology"/>
<feature type="active site" description="Proton acceptor" evidence="3">
    <location>
        <position position="184"/>
    </location>
</feature>
<evidence type="ECO:0000256" key="1">
    <source>
        <dbReference type="ARBA" id="ARBA00022898"/>
    </source>
</evidence>
<evidence type="ECO:0000256" key="5">
    <source>
        <dbReference type="RuleBase" id="RU004508"/>
    </source>
</evidence>
<dbReference type="GO" id="GO:0008483">
    <property type="term" value="F:transaminase activity"/>
    <property type="evidence" value="ECO:0007669"/>
    <property type="project" value="TreeGrafter"/>
</dbReference>
<dbReference type="InterPro" id="IPR015422">
    <property type="entry name" value="PyrdxlP-dep_Trfase_small"/>
</dbReference>
<dbReference type="GO" id="GO:0030170">
    <property type="term" value="F:pyridoxal phosphate binding"/>
    <property type="evidence" value="ECO:0007669"/>
    <property type="project" value="TreeGrafter"/>
</dbReference>
<dbReference type="PANTHER" id="PTHR30244">
    <property type="entry name" value="TRANSAMINASE"/>
    <property type="match status" value="1"/>
</dbReference>
<dbReference type="Gene3D" id="3.40.640.10">
    <property type="entry name" value="Type I PLP-dependent aspartate aminotransferase-like (Major domain)"/>
    <property type="match status" value="1"/>
</dbReference>
<evidence type="ECO:0000313" key="6">
    <source>
        <dbReference type="EMBL" id="AOJ02178.1"/>
    </source>
</evidence>
<accession>A0A1B4FEN8</accession>
<reference evidence="6 7" key="1">
    <citation type="submission" date="2015-12" db="EMBL/GenBank/DDBJ databases">
        <title>Diversity of Burkholderia near neighbor genomes.</title>
        <authorList>
            <person name="Sahl J."/>
            <person name="Wagner D."/>
            <person name="Keim P."/>
        </authorList>
    </citation>
    <scope>NUCLEOTIDE SEQUENCE [LARGE SCALE GENOMIC DNA]</scope>
    <source>
        <strain evidence="6 7">BDU6</strain>
    </source>
</reference>
<sequence>MIQCNNVQEQARDLSGLLIERWRDVLEAGDFVLGEEVSRFETWMSQRCGGACAIAMNSGTDALLIALRALGVGPGHEVVTCANTFVATVGAIVAVGARPVLADVGDDELVDIDTIAPLLSARTKAVIPVHLRGRPVDIAPIVALCRAHGVAVVEDCAQAIGTTIDGQQVGTAGDAAAFSLHPLKTLGGLGDGGALVTTDPEIAEYAKSVRNHGLQTRDEAVTFGINSRLDSLQAAALNVKVRQLDSWLDRRKAIAAFYDEALAGTATGTDLGGGRPGNAYYHYVVRSGYRDKLRRHLDDHGIQAAIHYPIPIHRQRAWLRSQPDVSLPNTERLAREILTIPCHHHLSDGDVERIATAIRQFR</sequence>